<evidence type="ECO:0000313" key="2">
    <source>
        <dbReference type="Proteomes" id="UP000244334"/>
    </source>
</evidence>
<dbReference type="AlphaFoldDB" id="A0A328TQT9"/>
<protein>
    <submittedName>
        <fullName evidence="1">L-threonine 3-dehydrogenase</fullName>
    </submittedName>
</protein>
<accession>A0A328TQT9</accession>
<dbReference type="Gene3D" id="3.90.180.10">
    <property type="entry name" value="Medium-chain alcohol dehydrogenases, catalytic domain"/>
    <property type="match status" value="1"/>
</dbReference>
<gene>
    <name evidence="1" type="ORF">ACZ87_01406</name>
</gene>
<keyword evidence="2" id="KW-1185">Reference proteome</keyword>
<name>A0A328TQT9_9GAMM</name>
<proteinExistence type="predicted"/>
<evidence type="ECO:0000313" key="1">
    <source>
        <dbReference type="EMBL" id="RAP71773.1"/>
    </source>
</evidence>
<sequence>MFETWYKIAALLQFGLDLAPVITHRYPITAFQQGFDEMRSGHSG</sequence>
<dbReference type="Proteomes" id="UP000244334">
    <property type="component" value="Unassembled WGS sequence"/>
</dbReference>
<organism evidence="1 2">
    <name type="scientific">Candidatus Erwinia dacicola</name>
    <dbReference type="NCBI Taxonomy" id="252393"/>
    <lineage>
        <taxon>Bacteria</taxon>
        <taxon>Pseudomonadati</taxon>
        <taxon>Pseudomonadota</taxon>
        <taxon>Gammaproteobacteria</taxon>
        <taxon>Enterobacterales</taxon>
        <taxon>Erwiniaceae</taxon>
        <taxon>Erwinia</taxon>
    </lineage>
</organism>
<comment type="caution">
    <text evidence="1">The sequence shown here is derived from an EMBL/GenBank/DDBJ whole genome shotgun (WGS) entry which is preliminary data.</text>
</comment>
<reference evidence="1" key="1">
    <citation type="submission" date="2018-04" db="EMBL/GenBank/DDBJ databases">
        <title>Genomes of the Obligate Erwinia dacicola and Facultative Enterobacter sp. OLF Endosymbionts of the Olive Fruit fly, Bactrocera oleae.</title>
        <authorList>
            <person name="Estes A.M."/>
            <person name="Hearn D.J."/>
            <person name="Agarwal S."/>
            <person name="Pierson E.A."/>
            <person name="Dunning-Hotopp J.C."/>
        </authorList>
    </citation>
    <scope>NUCLEOTIDE SEQUENCE [LARGE SCALE GENOMIC DNA]</scope>
    <source>
        <strain evidence="1">Oroville</strain>
    </source>
</reference>
<dbReference type="EMBL" id="LJAM02000100">
    <property type="protein sequence ID" value="RAP71773.1"/>
    <property type="molecule type" value="Genomic_DNA"/>
</dbReference>